<feature type="domain" description="GGDEF" evidence="2">
    <location>
        <begin position="102"/>
        <end position="232"/>
    </location>
</feature>
<dbReference type="InterPro" id="IPR050469">
    <property type="entry name" value="Diguanylate_Cyclase"/>
</dbReference>
<dbReference type="PROSITE" id="PS50887">
    <property type="entry name" value="GGDEF"/>
    <property type="match status" value="1"/>
</dbReference>
<dbReference type="GO" id="GO:0052621">
    <property type="term" value="F:diguanylate cyclase activity"/>
    <property type="evidence" value="ECO:0007669"/>
    <property type="project" value="TreeGrafter"/>
</dbReference>
<keyword evidence="1" id="KW-1133">Transmembrane helix</keyword>
<dbReference type="Gene3D" id="3.30.70.270">
    <property type="match status" value="1"/>
</dbReference>
<dbReference type="PANTHER" id="PTHR45138">
    <property type="entry name" value="REGULATORY COMPONENTS OF SENSORY TRANSDUCTION SYSTEM"/>
    <property type="match status" value="1"/>
</dbReference>
<dbReference type="EMBL" id="VSSQ01000821">
    <property type="protein sequence ID" value="MPM01772.1"/>
    <property type="molecule type" value="Genomic_DNA"/>
</dbReference>
<dbReference type="AlphaFoldDB" id="A0A644WDE1"/>
<dbReference type="SMART" id="SM00267">
    <property type="entry name" value="GGDEF"/>
    <property type="match status" value="1"/>
</dbReference>
<protein>
    <recommendedName>
        <fullName evidence="2">GGDEF domain-containing protein</fullName>
    </recommendedName>
</protein>
<evidence type="ECO:0000256" key="1">
    <source>
        <dbReference type="SAM" id="Phobius"/>
    </source>
</evidence>
<accession>A0A644WDE1</accession>
<dbReference type="InterPro" id="IPR043128">
    <property type="entry name" value="Rev_trsase/Diguanyl_cyclase"/>
</dbReference>
<dbReference type="Pfam" id="PF00990">
    <property type="entry name" value="GGDEF"/>
    <property type="match status" value="1"/>
</dbReference>
<dbReference type="PANTHER" id="PTHR45138:SF9">
    <property type="entry name" value="DIGUANYLATE CYCLASE DGCM-RELATED"/>
    <property type="match status" value="1"/>
</dbReference>
<evidence type="ECO:0000259" key="2">
    <source>
        <dbReference type="PROSITE" id="PS50887"/>
    </source>
</evidence>
<dbReference type="InterPro" id="IPR000160">
    <property type="entry name" value="GGDEF_dom"/>
</dbReference>
<dbReference type="InterPro" id="IPR029787">
    <property type="entry name" value="Nucleotide_cyclase"/>
</dbReference>
<dbReference type="SUPFAM" id="SSF55073">
    <property type="entry name" value="Nucleotide cyclase"/>
    <property type="match status" value="1"/>
</dbReference>
<proteinExistence type="predicted"/>
<feature type="transmembrane region" description="Helical" evidence="1">
    <location>
        <begin position="9"/>
        <end position="31"/>
    </location>
</feature>
<evidence type="ECO:0000313" key="3">
    <source>
        <dbReference type="EMBL" id="MPM01772.1"/>
    </source>
</evidence>
<name>A0A644WDE1_9ZZZZ</name>
<dbReference type="NCBIfam" id="TIGR00254">
    <property type="entry name" value="GGDEF"/>
    <property type="match status" value="1"/>
</dbReference>
<dbReference type="CDD" id="cd01949">
    <property type="entry name" value="GGDEF"/>
    <property type="match status" value="1"/>
</dbReference>
<feature type="transmembrane region" description="Helical" evidence="1">
    <location>
        <begin position="37"/>
        <end position="60"/>
    </location>
</feature>
<keyword evidence="1" id="KW-0812">Transmembrane</keyword>
<dbReference type="FunFam" id="3.30.70.270:FF:000001">
    <property type="entry name" value="Diguanylate cyclase domain protein"/>
    <property type="match status" value="1"/>
</dbReference>
<reference evidence="3" key="1">
    <citation type="submission" date="2019-08" db="EMBL/GenBank/DDBJ databases">
        <authorList>
            <person name="Kucharzyk K."/>
            <person name="Murdoch R.W."/>
            <person name="Higgins S."/>
            <person name="Loffler F."/>
        </authorList>
    </citation>
    <scope>NUCLEOTIDE SEQUENCE</scope>
</reference>
<comment type="caution">
    <text evidence="3">The sequence shown here is derived from an EMBL/GenBank/DDBJ whole genome shotgun (WGS) entry which is preliminary data.</text>
</comment>
<sequence>MKLSFKSSLLISMILLGVGYGLLYHYILMPLIRNNNGLIGCLIQGVIFSLINYLMSIGIYEKYHRLQNSNRILKEDLKIDKLTGLLNRRAFDEDIRKLHLHENYSIIFIDIDNFREFNNRFGHQTGDCVLQKVCYEIKDSVRASDNVYRYGGEEVVILLKDCNKNRALEVAEKVRLNINKLDNNPYPTITISLGVASYPEDGTEVEEIIKSSDNALLMAKGLGKNQVYDFYTLSP</sequence>
<keyword evidence="1" id="KW-0472">Membrane</keyword>
<gene>
    <name evidence="3" type="ORF">SDC9_48012</name>
</gene>
<organism evidence="3">
    <name type="scientific">bioreactor metagenome</name>
    <dbReference type="NCBI Taxonomy" id="1076179"/>
    <lineage>
        <taxon>unclassified sequences</taxon>
        <taxon>metagenomes</taxon>
        <taxon>ecological metagenomes</taxon>
    </lineage>
</organism>